<organism evidence="2 3">
    <name type="scientific">Candidatus Wallbacteria bacterium HGW-Wallbacteria-1</name>
    <dbReference type="NCBI Taxonomy" id="2013854"/>
    <lineage>
        <taxon>Bacteria</taxon>
        <taxon>Candidatus Walliibacteriota</taxon>
    </lineage>
</organism>
<dbReference type="InterPro" id="IPR036760">
    <property type="entry name" value="SspB-like_sf"/>
</dbReference>
<dbReference type="Gene3D" id="2.30.30.220">
    <property type="entry name" value="SspB-like"/>
    <property type="match status" value="1"/>
</dbReference>
<protein>
    <recommendedName>
        <fullName evidence="4">Stringent starvation protein B</fullName>
    </recommendedName>
</protein>
<dbReference type="Pfam" id="PF04386">
    <property type="entry name" value="SspB"/>
    <property type="match status" value="1"/>
</dbReference>
<accession>A0A2N1PN11</accession>
<dbReference type="AlphaFoldDB" id="A0A2N1PN11"/>
<gene>
    <name evidence="2" type="ORF">CVV64_13145</name>
</gene>
<comment type="caution">
    <text evidence="2">The sequence shown here is derived from an EMBL/GenBank/DDBJ whole genome shotgun (WGS) entry which is preliminary data.</text>
</comment>
<evidence type="ECO:0008006" key="4">
    <source>
        <dbReference type="Google" id="ProtNLM"/>
    </source>
</evidence>
<proteinExistence type="predicted"/>
<evidence type="ECO:0000313" key="2">
    <source>
        <dbReference type="EMBL" id="PKK89743.1"/>
    </source>
</evidence>
<dbReference type="EMBL" id="PGXC01000013">
    <property type="protein sequence ID" value="PKK89743.1"/>
    <property type="molecule type" value="Genomic_DNA"/>
</dbReference>
<sequence>MRGMVRDVLEQVAADGLPGEHHFYVTFLTDREEVKMPEYLRARYPENMTIVIQHQFRDLIVRDTSFELCLSFGGKFEYLSIPYGALVRFTDPQGGFDLPLLPDEQEEDDDQDDMEVTADQFMEEFGGLIDLADPSLEYFEKHNPHGSLNGSGSGTDVGTGAEADAGVKDIKGHIRAEKHDHDDDNPPPPKGGKVIKVDFGRRK</sequence>
<dbReference type="InterPro" id="IPR007481">
    <property type="entry name" value="SspB"/>
</dbReference>
<evidence type="ECO:0000313" key="3">
    <source>
        <dbReference type="Proteomes" id="UP000233256"/>
    </source>
</evidence>
<dbReference type="SUPFAM" id="SSF101738">
    <property type="entry name" value="SspB-like"/>
    <property type="match status" value="1"/>
</dbReference>
<dbReference type="Proteomes" id="UP000233256">
    <property type="component" value="Unassembled WGS sequence"/>
</dbReference>
<evidence type="ECO:0000256" key="1">
    <source>
        <dbReference type="SAM" id="MobiDB-lite"/>
    </source>
</evidence>
<feature type="compositionally biased region" description="Basic and acidic residues" evidence="1">
    <location>
        <begin position="165"/>
        <end position="184"/>
    </location>
</feature>
<reference evidence="2 3" key="1">
    <citation type="journal article" date="2017" name="ISME J.">
        <title>Potential for microbial H2 and metal transformations associated with novel bacteria and archaea in deep terrestrial subsurface sediments.</title>
        <authorList>
            <person name="Hernsdorf A.W."/>
            <person name="Amano Y."/>
            <person name="Miyakawa K."/>
            <person name="Ise K."/>
            <person name="Suzuki Y."/>
            <person name="Anantharaman K."/>
            <person name="Probst A."/>
            <person name="Burstein D."/>
            <person name="Thomas B.C."/>
            <person name="Banfield J.F."/>
        </authorList>
    </citation>
    <scope>NUCLEOTIDE SEQUENCE [LARGE SCALE GENOMIC DNA]</scope>
    <source>
        <strain evidence="2">HGW-Wallbacteria-1</strain>
    </source>
</reference>
<name>A0A2N1PN11_9BACT</name>
<feature type="region of interest" description="Disordered" evidence="1">
    <location>
        <begin position="140"/>
        <end position="203"/>
    </location>
</feature>